<comment type="similarity">
    <text evidence="2 6">Belongs to the ATG5 family.</text>
</comment>
<evidence type="ECO:0000313" key="10">
    <source>
        <dbReference type="EMBL" id="TKR86395.1"/>
    </source>
</evidence>
<feature type="domain" description="Autophagy protein ATG5 alpha-helical bundle region" evidence="8">
    <location>
        <begin position="121"/>
        <end position="175"/>
    </location>
</feature>
<dbReference type="InterPro" id="IPR042527">
    <property type="entry name" value="Atg5_UblA_dom_sf"/>
</dbReference>
<dbReference type="GO" id="GO:0006995">
    <property type="term" value="P:cellular response to nitrogen starvation"/>
    <property type="evidence" value="ECO:0007669"/>
    <property type="project" value="TreeGrafter"/>
</dbReference>
<dbReference type="AlphaFoldDB" id="A0A4V6A4B3"/>
<evidence type="ECO:0000256" key="1">
    <source>
        <dbReference type="ARBA" id="ARBA00004623"/>
    </source>
</evidence>
<dbReference type="InterPro" id="IPR048940">
    <property type="entry name" value="ATG5_HBR"/>
</dbReference>
<comment type="function">
    <text evidence="6">Involved in autophagic vesicle formation.</text>
</comment>
<dbReference type="GO" id="GO:0007033">
    <property type="term" value="P:vacuole organization"/>
    <property type="evidence" value="ECO:0007669"/>
    <property type="project" value="UniProtKB-ARBA"/>
</dbReference>
<evidence type="ECO:0000313" key="11">
    <source>
        <dbReference type="Proteomes" id="UP000298663"/>
    </source>
</evidence>
<comment type="subunit">
    <text evidence="6">Conjugated with ATG12.</text>
</comment>
<keyword evidence="4 6" id="KW-0832">Ubl conjugation</keyword>
<keyword evidence="5 6" id="KW-0072">Autophagy</keyword>
<dbReference type="OrthoDB" id="272162at2759"/>
<comment type="caution">
    <text evidence="10">The sequence shown here is derived from an EMBL/GenBank/DDBJ whole genome shotgun (WGS) entry which is preliminary data.</text>
</comment>
<dbReference type="Pfam" id="PF20637">
    <property type="entry name" value="ATG5_HBR"/>
    <property type="match status" value="1"/>
</dbReference>
<dbReference type="GO" id="GO:0034274">
    <property type="term" value="C:Atg12-Atg5-Atg16 complex"/>
    <property type="evidence" value="ECO:0007669"/>
    <property type="project" value="TreeGrafter"/>
</dbReference>
<sequence length="264" mass="31023">MASQDYEVMRKLWEMRIPVQFRLDHDVRHHAEPYYTMLSRSTYFPLIMRDVVAHFCAMMTDFDATNAWLECHGTPLKWFYPIGVLYDMLTAQGHTPQRPWIVTVKLSNPPQGLAAKVNLADVESTFIHSVKEADSLKRERMLMKEMKMQEHKQMWEGLINDRFEQFWEVNKKLISGEMKHLPMRFYEKDTPFKQILITPTGGENEEKRTLGNCIKLLKGEDFDCSQWDLVSYGIALPPETPALWLCKNYAYPDNFAHIAIVKRE</sequence>
<reference evidence="10 11" key="1">
    <citation type="journal article" date="2015" name="Genome Biol.">
        <title>Comparative genomics of Steinernema reveals deeply conserved gene regulatory networks.</title>
        <authorList>
            <person name="Dillman A.R."/>
            <person name="Macchietto M."/>
            <person name="Porter C.F."/>
            <person name="Rogers A."/>
            <person name="Williams B."/>
            <person name="Antoshechkin I."/>
            <person name="Lee M.M."/>
            <person name="Goodwin Z."/>
            <person name="Lu X."/>
            <person name="Lewis E.E."/>
            <person name="Goodrich-Blair H."/>
            <person name="Stock S.P."/>
            <person name="Adams B.J."/>
            <person name="Sternberg P.W."/>
            <person name="Mortazavi A."/>
        </authorList>
    </citation>
    <scope>NUCLEOTIDE SEQUENCE [LARGE SCALE GENOMIC DNA]</scope>
    <source>
        <strain evidence="10 11">ALL</strain>
    </source>
</reference>
<name>A0A4V6A4B3_STECR</name>
<keyword evidence="11" id="KW-1185">Reference proteome</keyword>
<evidence type="ECO:0000259" key="9">
    <source>
        <dbReference type="Pfam" id="PF20638"/>
    </source>
</evidence>
<dbReference type="InterPro" id="IPR048939">
    <property type="entry name" value="ATG5_UblA"/>
</dbReference>
<evidence type="ECO:0000256" key="4">
    <source>
        <dbReference type="ARBA" id="ARBA00022843"/>
    </source>
</evidence>
<gene>
    <name evidence="10" type="ORF">L596_010996</name>
</gene>
<protein>
    <recommendedName>
        <fullName evidence="6">Autophagy protein 5</fullName>
    </recommendedName>
</protein>
<dbReference type="Pfam" id="PF04106">
    <property type="entry name" value="ATG5_UblB"/>
    <property type="match status" value="1"/>
</dbReference>
<dbReference type="EMBL" id="AZBU02000003">
    <property type="protein sequence ID" value="TKR86395.1"/>
    <property type="molecule type" value="Genomic_DNA"/>
</dbReference>
<reference evidence="10 11" key="2">
    <citation type="journal article" date="2019" name="G3 (Bethesda)">
        <title>Hybrid Assembly of the Genome of the Entomopathogenic Nematode Steinernema carpocapsae Identifies the X-Chromosome.</title>
        <authorList>
            <person name="Serra L."/>
            <person name="Macchietto M."/>
            <person name="Macias-Munoz A."/>
            <person name="McGill C.J."/>
            <person name="Rodriguez I.M."/>
            <person name="Rodriguez B."/>
            <person name="Murad R."/>
            <person name="Mortazavi A."/>
        </authorList>
    </citation>
    <scope>NUCLEOTIDE SEQUENCE [LARGE SCALE GENOMIC DNA]</scope>
    <source>
        <strain evidence="10 11">ALL</strain>
    </source>
</reference>
<evidence type="ECO:0000259" key="8">
    <source>
        <dbReference type="Pfam" id="PF20637"/>
    </source>
</evidence>
<proteinExistence type="inferred from homology"/>
<dbReference type="GO" id="GO:0005776">
    <property type="term" value="C:autophagosome"/>
    <property type="evidence" value="ECO:0007669"/>
    <property type="project" value="TreeGrafter"/>
</dbReference>
<accession>A0A4V6A4B3</accession>
<dbReference type="Gene3D" id="1.10.246.190">
    <property type="entry name" value="Autophagy protein Apg5, helix rich domain"/>
    <property type="match status" value="1"/>
</dbReference>
<dbReference type="Gene3D" id="3.10.20.90">
    <property type="entry name" value="Phosphatidylinositol 3-kinase Catalytic Subunit, Chain A, domain 1"/>
    <property type="match status" value="1"/>
</dbReference>
<dbReference type="PANTHER" id="PTHR13040">
    <property type="entry name" value="AUTOPHAGY PROTEIN 5"/>
    <property type="match status" value="1"/>
</dbReference>
<evidence type="ECO:0000256" key="6">
    <source>
        <dbReference type="RuleBase" id="RU361202"/>
    </source>
</evidence>
<dbReference type="Pfam" id="PF20638">
    <property type="entry name" value="ATG5_UblA"/>
    <property type="match status" value="1"/>
</dbReference>
<feature type="domain" description="Autophagy protein ATG5 UblB" evidence="7">
    <location>
        <begin position="180"/>
        <end position="260"/>
    </location>
</feature>
<dbReference type="InterPro" id="IPR042526">
    <property type="entry name" value="Atg5_HR"/>
</dbReference>
<dbReference type="Gene3D" id="3.10.20.620">
    <property type="match status" value="1"/>
</dbReference>
<dbReference type="GO" id="GO:0061908">
    <property type="term" value="C:phagophore"/>
    <property type="evidence" value="ECO:0007669"/>
    <property type="project" value="TreeGrafter"/>
</dbReference>
<evidence type="ECO:0000259" key="7">
    <source>
        <dbReference type="Pfam" id="PF04106"/>
    </source>
</evidence>
<feature type="domain" description="Autophagy protein ATG5 UblA" evidence="9">
    <location>
        <begin position="12"/>
        <end position="105"/>
    </location>
</feature>
<dbReference type="STRING" id="34508.A0A4V6A4B3"/>
<organism evidence="10 11">
    <name type="scientific">Steinernema carpocapsae</name>
    <name type="common">Entomopathogenic nematode</name>
    <dbReference type="NCBI Taxonomy" id="34508"/>
    <lineage>
        <taxon>Eukaryota</taxon>
        <taxon>Metazoa</taxon>
        <taxon>Ecdysozoa</taxon>
        <taxon>Nematoda</taxon>
        <taxon>Chromadorea</taxon>
        <taxon>Rhabditida</taxon>
        <taxon>Tylenchina</taxon>
        <taxon>Panagrolaimomorpha</taxon>
        <taxon>Strongyloidoidea</taxon>
        <taxon>Steinernematidae</taxon>
        <taxon>Steinernema</taxon>
    </lineage>
</organism>
<dbReference type="GO" id="GO:0000422">
    <property type="term" value="P:autophagy of mitochondrion"/>
    <property type="evidence" value="ECO:0007669"/>
    <property type="project" value="TreeGrafter"/>
</dbReference>
<evidence type="ECO:0000256" key="5">
    <source>
        <dbReference type="ARBA" id="ARBA00023006"/>
    </source>
</evidence>
<dbReference type="InterPro" id="IPR048318">
    <property type="entry name" value="ATG5_UblB"/>
</dbReference>
<keyword evidence="3 6" id="KW-1017">Isopeptide bond</keyword>
<comment type="subcellular location">
    <subcellularLocation>
        <location evidence="1 6">Preautophagosomal structure membrane</location>
        <topology evidence="1 6">Peripheral membrane protein</topology>
    </subcellularLocation>
</comment>
<keyword evidence="6" id="KW-0472">Membrane</keyword>
<dbReference type="InterPro" id="IPR007239">
    <property type="entry name" value="Atg5"/>
</dbReference>
<dbReference type="PANTHER" id="PTHR13040:SF2">
    <property type="entry name" value="AUTOPHAGY PROTEIN 5"/>
    <property type="match status" value="1"/>
</dbReference>
<dbReference type="Proteomes" id="UP000298663">
    <property type="component" value="Unassembled WGS sequence"/>
</dbReference>
<dbReference type="GO" id="GO:0034045">
    <property type="term" value="C:phagophore assembly site membrane"/>
    <property type="evidence" value="ECO:0007669"/>
    <property type="project" value="UniProtKB-SubCell"/>
</dbReference>
<dbReference type="GO" id="GO:0019776">
    <property type="term" value="F:Atg8-family ligase activity"/>
    <property type="evidence" value="ECO:0007669"/>
    <property type="project" value="TreeGrafter"/>
</dbReference>
<dbReference type="GO" id="GO:0034727">
    <property type="term" value="P:piecemeal microautophagy of the nucleus"/>
    <property type="evidence" value="ECO:0007669"/>
    <property type="project" value="TreeGrafter"/>
</dbReference>
<evidence type="ECO:0000256" key="2">
    <source>
        <dbReference type="ARBA" id="ARBA00006910"/>
    </source>
</evidence>
<evidence type="ECO:0000256" key="3">
    <source>
        <dbReference type="ARBA" id="ARBA00022499"/>
    </source>
</evidence>
<dbReference type="GO" id="GO:0044233">
    <property type="term" value="C:mitochondria-associated endoplasmic reticulum membrane contact site"/>
    <property type="evidence" value="ECO:0007669"/>
    <property type="project" value="TreeGrafter"/>
</dbReference>